<evidence type="ECO:0000313" key="3">
    <source>
        <dbReference type="EMBL" id="EFJ21953.1"/>
    </source>
</evidence>
<feature type="compositionally biased region" description="Low complexity" evidence="1">
    <location>
        <begin position="141"/>
        <end position="160"/>
    </location>
</feature>
<organism evidence="4">
    <name type="scientific">Selaginella moellendorffii</name>
    <name type="common">Spikemoss</name>
    <dbReference type="NCBI Taxonomy" id="88036"/>
    <lineage>
        <taxon>Eukaryota</taxon>
        <taxon>Viridiplantae</taxon>
        <taxon>Streptophyta</taxon>
        <taxon>Embryophyta</taxon>
        <taxon>Tracheophyta</taxon>
        <taxon>Lycopodiopsida</taxon>
        <taxon>Selaginellales</taxon>
        <taxon>Selaginellaceae</taxon>
        <taxon>Selaginella</taxon>
    </lineage>
</organism>
<dbReference type="PANTHER" id="PTHR32246:SF143">
    <property type="entry name" value="CALCIUM-DEPENDENT LIPID-BINDING (CALB DOMAIN) FAMILY PROTEIN"/>
    <property type="match status" value="1"/>
</dbReference>
<accession>D8S0M5</accession>
<dbReference type="AlphaFoldDB" id="D8S0M5"/>
<dbReference type="InterPro" id="IPR000008">
    <property type="entry name" value="C2_dom"/>
</dbReference>
<evidence type="ECO:0000256" key="1">
    <source>
        <dbReference type="SAM" id="MobiDB-lite"/>
    </source>
</evidence>
<protein>
    <recommendedName>
        <fullName evidence="2">C2 domain-containing protein</fullName>
    </recommendedName>
</protein>
<dbReference type="PROSITE" id="PS50004">
    <property type="entry name" value="C2"/>
    <property type="match status" value="1"/>
</dbReference>
<dbReference type="InParanoid" id="D8S0M5"/>
<evidence type="ECO:0000259" key="2">
    <source>
        <dbReference type="PROSITE" id="PS50004"/>
    </source>
</evidence>
<dbReference type="Gramene" id="EFJ21953">
    <property type="protein sequence ID" value="EFJ21953"/>
    <property type="gene ID" value="SELMODRAFT_443351"/>
</dbReference>
<dbReference type="OMA" id="TIEIFHR"/>
<dbReference type="InterPro" id="IPR035892">
    <property type="entry name" value="C2_domain_sf"/>
</dbReference>
<dbReference type="InterPro" id="IPR044750">
    <property type="entry name" value="C2_SRC2/BAP"/>
</dbReference>
<dbReference type="HOGENOM" id="CLU_049673_1_0_1"/>
<dbReference type="PANTHER" id="PTHR32246">
    <property type="entry name" value="INGRESSION PROTEIN FIC1"/>
    <property type="match status" value="1"/>
</dbReference>
<dbReference type="Proteomes" id="UP000001514">
    <property type="component" value="Unassembled WGS sequence"/>
</dbReference>
<gene>
    <name evidence="3" type="ORF">SELMODRAFT_443351</name>
</gene>
<dbReference type="SMART" id="SM00239">
    <property type="entry name" value="C2"/>
    <property type="match status" value="1"/>
</dbReference>
<sequence length="301" mass="32730">MGKRRVEINIISAEGLKLSPSFGKPHTYAVVWIHPSKKFYTHVDQEGAKNPVWNQKLVISADTYSLEQGSGKFTIEIFHRGHIHDKPIGTVEVPFKELPHEARFNRETPSEIQYMAFEIRRPSGRMKGVLNLSIRLREVSPHCSSSSSSSSSCSSEPSSPRNSGKFPPPPPPPPPQDPVYPPSYPPPPPQDPVYPSSYPPPGYPSYGAPSSYDRDYHQPQSYGYGGNFQQQPPLGYGNLGPGYGQTQPNYYAPPPPPPAAKSGHSNLALGAGIAAGALGGLVLGEVVEDIAENADDDDDFE</sequence>
<dbReference type="KEGG" id="smo:SELMODRAFT_443351"/>
<name>D8S0M5_SELML</name>
<feature type="domain" description="C2" evidence="2">
    <location>
        <begin position="1"/>
        <end position="108"/>
    </location>
</feature>
<dbReference type="CDD" id="cd04051">
    <property type="entry name" value="C2_SRC2_like"/>
    <property type="match status" value="1"/>
</dbReference>
<dbReference type="EMBL" id="GL377597">
    <property type="protein sequence ID" value="EFJ21953.1"/>
    <property type="molecule type" value="Genomic_DNA"/>
</dbReference>
<dbReference type="SUPFAM" id="SSF49562">
    <property type="entry name" value="C2 domain (Calcium/lipid-binding domain, CaLB)"/>
    <property type="match status" value="1"/>
</dbReference>
<proteinExistence type="predicted"/>
<dbReference type="Gene3D" id="2.60.40.150">
    <property type="entry name" value="C2 domain"/>
    <property type="match status" value="1"/>
</dbReference>
<keyword evidence="4" id="KW-1185">Reference proteome</keyword>
<dbReference type="STRING" id="88036.D8S0M5"/>
<evidence type="ECO:0000313" key="4">
    <source>
        <dbReference type="Proteomes" id="UP000001514"/>
    </source>
</evidence>
<dbReference type="eggNOG" id="ENOG502QUNY">
    <property type="taxonomic scope" value="Eukaryota"/>
</dbReference>
<feature type="compositionally biased region" description="Pro residues" evidence="1">
    <location>
        <begin position="166"/>
        <end position="203"/>
    </location>
</feature>
<dbReference type="GO" id="GO:0006952">
    <property type="term" value="P:defense response"/>
    <property type="evidence" value="ECO:0007669"/>
    <property type="project" value="InterPro"/>
</dbReference>
<dbReference type="OrthoDB" id="1909968at2759"/>
<dbReference type="Pfam" id="PF00168">
    <property type="entry name" value="C2"/>
    <property type="match status" value="1"/>
</dbReference>
<feature type="region of interest" description="Disordered" evidence="1">
    <location>
        <begin position="140"/>
        <end position="265"/>
    </location>
</feature>
<reference evidence="3 4" key="1">
    <citation type="journal article" date="2011" name="Science">
        <title>The Selaginella genome identifies genetic changes associated with the evolution of vascular plants.</title>
        <authorList>
            <person name="Banks J.A."/>
            <person name="Nishiyama T."/>
            <person name="Hasebe M."/>
            <person name="Bowman J.L."/>
            <person name="Gribskov M."/>
            <person name="dePamphilis C."/>
            <person name="Albert V.A."/>
            <person name="Aono N."/>
            <person name="Aoyama T."/>
            <person name="Ambrose B.A."/>
            <person name="Ashton N.W."/>
            <person name="Axtell M.J."/>
            <person name="Barker E."/>
            <person name="Barker M.S."/>
            <person name="Bennetzen J.L."/>
            <person name="Bonawitz N.D."/>
            <person name="Chapple C."/>
            <person name="Cheng C."/>
            <person name="Correa L.G."/>
            <person name="Dacre M."/>
            <person name="DeBarry J."/>
            <person name="Dreyer I."/>
            <person name="Elias M."/>
            <person name="Engstrom E.M."/>
            <person name="Estelle M."/>
            <person name="Feng L."/>
            <person name="Finet C."/>
            <person name="Floyd S.K."/>
            <person name="Frommer W.B."/>
            <person name="Fujita T."/>
            <person name="Gramzow L."/>
            <person name="Gutensohn M."/>
            <person name="Harholt J."/>
            <person name="Hattori M."/>
            <person name="Heyl A."/>
            <person name="Hirai T."/>
            <person name="Hiwatashi Y."/>
            <person name="Ishikawa M."/>
            <person name="Iwata M."/>
            <person name="Karol K.G."/>
            <person name="Koehler B."/>
            <person name="Kolukisaoglu U."/>
            <person name="Kubo M."/>
            <person name="Kurata T."/>
            <person name="Lalonde S."/>
            <person name="Li K."/>
            <person name="Li Y."/>
            <person name="Litt A."/>
            <person name="Lyons E."/>
            <person name="Manning G."/>
            <person name="Maruyama T."/>
            <person name="Michael T.P."/>
            <person name="Mikami K."/>
            <person name="Miyazaki S."/>
            <person name="Morinaga S."/>
            <person name="Murata T."/>
            <person name="Mueller-Roeber B."/>
            <person name="Nelson D.R."/>
            <person name="Obara M."/>
            <person name="Oguri Y."/>
            <person name="Olmstead R.G."/>
            <person name="Onodera N."/>
            <person name="Petersen B.L."/>
            <person name="Pils B."/>
            <person name="Prigge M."/>
            <person name="Rensing S.A."/>
            <person name="Riano-Pachon D.M."/>
            <person name="Roberts A.W."/>
            <person name="Sato Y."/>
            <person name="Scheller H.V."/>
            <person name="Schulz B."/>
            <person name="Schulz C."/>
            <person name="Shakirov E.V."/>
            <person name="Shibagaki N."/>
            <person name="Shinohara N."/>
            <person name="Shippen D.E."/>
            <person name="Soerensen I."/>
            <person name="Sotooka R."/>
            <person name="Sugimoto N."/>
            <person name="Sugita M."/>
            <person name="Sumikawa N."/>
            <person name="Tanurdzic M."/>
            <person name="Theissen G."/>
            <person name="Ulvskov P."/>
            <person name="Wakazuki S."/>
            <person name="Weng J.K."/>
            <person name="Willats W.W."/>
            <person name="Wipf D."/>
            <person name="Wolf P.G."/>
            <person name="Yang L."/>
            <person name="Zimmer A.D."/>
            <person name="Zhu Q."/>
            <person name="Mitros T."/>
            <person name="Hellsten U."/>
            <person name="Loque D."/>
            <person name="Otillar R."/>
            <person name="Salamov A."/>
            <person name="Schmutz J."/>
            <person name="Shapiro H."/>
            <person name="Lindquist E."/>
            <person name="Lucas S."/>
            <person name="Rokhsar D."/>
            <person name="Grigoriev I.V."/>
        </authorList>
    </citation>
    <scope>NUCLEOTIDE SEQUENCE [LARGE SCALE GENOMIC DNA]</scope>
</reference>